<evidence type="ECO:0000313" key="3">
    <source>
        <dbReference type="Proteomes" id="UP000296374"/>
    </source>
</evidence>
<dbReference type="EMBL" id="CP038439">
    <property type="protein sequence ID" value="QBX33352.1"/>
    <property type="molecule type" value="Genomic_DNA"/>
</dbReference>
<dbReference type="Pfam" id="PF13609">
    <property type="entry name" value="Porin_4"/>
    <property type="match status" value="1"/>
</dbReference>
<organism evidence="2 3">
    <name type="scientific">Paracoccus liaowanqingii</name>
    <dbReference type="NCBI Taxonomy" id="2560053"/>
    <lineage>
        <taxon>Bacteria</taxon>
        <taxon>Pseudomonadati</taxon>
        <taxon>Pseudomonadota</taxon>
        <taxon>Alphaproteobacteria</taxon>
        <taxon>Rhodobacterales</taxon>
        <taxon>Paracoccaceae</taxon>
        <taxon>Paracoccus</taxon>
    </lineage>
</organism>
<accession>A0A4V1BIG6</accession>
<dbReference type="InterPro" id="IPR033900">
    <property type="entry name" value="Gram_neg_porin_domain"/>
</dbReference>
<gene>
    <name evidence="2" type="ORF">E4191_00400</name>
</gene>
<dbReference type="GO" id="GO:0016020">
    <property type="term" value="C:membrane"/>
    <property type="evidence" value="ECO:0007669"/>
    <property type="project" value="InterPro"/>
</dbReference>
<dbReference type="AlphaFoldDB" id="A0A4V1BIG6"/>
<proteinExistence type="predicted"/>
<sequence length="380" mass="40766">MEMGKENRRHLILLHHNRGKVKQIPYPVRDSRPGHQRDKREHTMKKALIASTALVLSAGVAAADVTISGYGRTAVDYQESRDTEAQMSARVRMNVHATTSTDQGVDFGARLRLQWDQGDAGITAISPGQIYVTASGFTVAVGNVGTAYDNAGLIYASEVGLISRSFGNSSGEFYAYSSKAYGSDSFLTSCDETEADCETIVENQTRNRLGVSVEYAVDALTARFSYVDPDQTSGEGDEELSISVDYDWNQFALSAAAVKDGASIGGNDQFFLGAYYTLAGTDNGIGVSYLDNGSYTLDGGTVDAEFVDNGDTIVLYGDYVVAPLTTLSAYIANNDAAGNETDNAFGIGARYDLGGAYLAGSLERGYDENVRGDFGVRFDF</sequence>
<dbReference type="GO" id="GO:0015288">
    <property type="term" value="F:porin activity"/>
    <property type="evidence" value="ECO:0007669"/>
    <property type="project" value="InterPro"/>
</dbReference>
<evidence type="ECO:0000313" key="2">
    <source>
        <dbReference type="EMBL" id="QBX33352.1"/>
    </source>
</evidence>
<dbReference type="Gene3D" id="2.40.160.10">
    <property type="entry name" value="Porin"/>
    <property type="match status" value="1"/>
</dbReference>
<dbReference type="InterPro" id="IPR023614">
    <property type="entry name" value="Porin_dom_sf"/>
</dbReference>
<dbReference type="KEGG" id="plia:E4191_00400"/>
<dbReference type="SUPFAM" id="SSF56935">
    <property type="entry name" value="Porins"/>
    <property type="match status" value="1"/>
</dbReference>
<evidence type="ECO:0000259" key="1">
    <source>
        <dbReference type="Pfam" id="PF13609"/>
    </source>
</evidence>
<dbReference type="Proteomes" id="UP000296374">
    <property type="component" value="Chromosome"/>
</dbReference>
<reference evidence="3" key="1">
    <citation type="submission" date="2019-03" db="EMBL/GenBank/DDBJ databases">
        <authorList>
            <person name="Li J."/>
        </authorList>
    </citation>
    <scope>NUCLEOTIDE SEQUENCE [LARGE SCALE GENOMIC DNA]</scope>
    <source>
        <strain evidence="3">2251</strain>
    </source>
</reference>
<protein>
    <submittedName>
        <fullName evidence="2">Porin</fullName>
    </submittedName>
</protein>
<feature type="domain" description="Porin" evidence="1">
    <location>
        <begin position="50"/>
        <end position="357"/>
    </location>
</feature>
<name>A0A4V1BIG6_9RHOB</name>